<keyword evidence="1 3" id="KW-0479">Metal-binding</keyword>
<evidence type="ECO:0000313" key="7">
    <source>
        <dbReference type="Proteomes" id="UP000186922"/>
    </source>
</evidence>
<dbReference type="GO" id="GO:0008270">
    <property type="term" value="F:zinc ion binding"/>
    <property type="evidence" value="ECO:0007669"/>
    <property type="project" value="UniProtKB-KW"/>
</dbReference>
<dbReference type="AlphaFoldDB" id="A0A1D1UGN6"/>
<feature type="transmembrane region" description="Helical" evidence="4">
    <location>
        <begin position="157"/>
        <end position="183"/>
    </location>
</feature>
<feature type="domain" description="RING-type" evidence="5">
    <location>
        <begin position="331"/>
        <end position="372"/>
    </location>
</feature>
<comment type="caution">
    <text evidence="6">The sequence shown here is derived from an EMBL/GenBank/DDBJ whole genome shotgun (WGS) entry which is preliminary data.</text>
</comment>
<dbReference type="EMBL" id="BDGG01000001">
    <property type="protein sequence ID" value="GAU88621.1"/>
    <property type="molecule type" value="Genomic_DNA"/>
</dbReference>
<feature type="transmembrane region" description="Helical" evidence="4">
    <location>
        <begin position="57"/>
        <end position="79"/>
    </location>
</feature>
<evidence type="ECO:0000256" key="3">
    <source>
        <dbReference type="PROSITE-ProRule" id="PRU00175"/>
    </source>
</evidence>
<evidence type="ECO:0000313" key="6">
    <source>
        <dbReference type="EMBL" id="GAU88621.1"/>
    </source>
</evidence>
<keyword evidence="2" id="KW-0862">Zinc</keyword>
<keyword evidence="4" id="KW-0812">Transmembrane</keyword>
<dbReference type="STRING" id="947166.A0A1D1UGN6"/>
<dbReference type="InterPro" id="IPR013083">
    <property type="entry name" value="Znf_RING/FYVE/PHD"/>
</dbReference>
<dbReference type="Gene3D" id="3.30.40.10">
    <property type="entry name" value="Zinc/RING finger domain, C3HC4 (zinc finger)"/>
    <property type="match status" value="1"/>
</dbReference>
<reference evidence="6 7" key="1">
    <citation type="journal article" date="2016" name="Nat. Commun.">
        <title>Extremotolerant tardigrade genome and improved radiotolerance of human cultured cells by tardigrade-unique protein.</title>
        <authorList>
            <person name="Hashimoto T."/>
            <person name="Horikawa D.D."/>
            <person name="Saito Y."/>
            <person name="Kuwahara H."/>
            <person name="Kozuka-Hata H."/>
            <person name="Shin-I T."/>
            <person name="Minakuchi Y."/>
            <person name="Ohishi K."/>
            <person name="Motoyama A."/>
            <person name="Aizu T."/>
            <person name="Enomoto A."/>
            <person name="Kondo K."/>
            <person name="Tanaka S."/>
            <person name="Hara Y."/>
            <person name="Koshikawa S."/>
            <person name="Sagara H."/>
            <person name="Miura T."/>
            <person name="Yokobori S."/>
            <person name="Miyagawa K."/>
            <person name="Suzuki Y."/>
            <person name="Kubo T."/>
            <person name="Oyama M."/>
            <person name="Kohara Y."/>
            <person name="Fujiyama A."/>
            <person name="Arakawa K."/>
            <person name="Katayama T."/>
            <person name="Toyoda A."/>
            <person name="Kunieda T."/>
        </authorList>
    </citation>
    <scope>NUCLEOTIDE SEQUENCE [LARGE SCALE GENOMIC DNA]</scope>
    <source>
        <strain evidence="6 7">YOKOZUNA-1</strain>
    </source>
</reference>
<evidence type="ECO:0000259" key="5">
    <source>
        <dbReference type="PROSITE" id="PS50089"/>
    </source>
</evidence>
<dbReference type="SUPFAM" id="SSF57850">
    <property type="entry name" value="RING/U-box"/>
    <property type="match status" value="1"/>
</dbReference>
<feature type="transmembrane region" description="Helical" evidence="4">
    <location>
        <begin position="20"/>
        <end position="37"/>
    </location>
</feature>
<keyword evidence="1 3" id="KW-0863">Zinc-finger</keyword>
<dbReference type="InterPro" id="IPR001841">
    <property type="entry name" value="Znf_RING"/>
</dbReference>
<keyword evidence="7" id="KW-1185">Reference proteome</keyword>
<accession>A0A1D1UGN6</accession>
<keyword evidence="4" id="KW-0472">Membrane</keyword>
<name>A0A1D1UGN6_RAMVA</name>
<sequence length="393" mass="44332">MIRDFGWKSIPSDQLHISWFLYWVIKVILITVMWGQTDPAVRDFYPQYVAQELAGSFVAATATVYFLCLSTGMFMTFLATACTMSGDVIPQSNVLHSCFDTVQHIRWNCFPWKVPPYKQVTLTMHAILFGHIPLCGKMIQNVGQTARRTCPCLSQQWLRAFGGIGAIITYLIYSYAVTHFILIAAPTVSQCFAHSIDYTSAVWMGYNLLIAIMEIVTICVFQGLDSPTSRSNLERGTGLFRTTMTGVLAVSLTVVNLIVLHETIYVSPGMCFYKDIVHNCLQISARAIFLFIAIRNSQECGIFKRLRTVDSLTFRKSGTNVGSGRRFDELCGLCYGKQSDRPLRKLPVCGHTFHDECFDPWPDLGHRCPVCRTVFTRSSVQTIPFRPQNSETE</sequence>
<organism evidence="6 7">
    <name type="scientific">Ramazzottius varieornatus</name>
    <name type="common">Water bear</name>
    <name type="synonym">Tardigrade</name>
    <dbReference type="NCBI Taxonomy" id="947166"/>
    <lineage>
        <taxon>Eukaryota</taxon>
        <taxon>Metazoa</taxon>
        <taxon>Ecdysozoa</taxon>
        <taxon>Tardigrada</taxon>
        <taxon>Eutardigrada</taxon>
        <taxon>Parachela</taxon>
        <taxon>Hypsibioidea</taxon>
        <taxon>Ramazzottiidae</taxon>
        <taxon>Ramazzottius</taxon>
    </lineage>
</organism>
<evidence type="ECO:0000256" key="4">
    <source>
        <dbReference type="SAM" id="Phobius"/>
    </source>
</evidence>
<dbReference type="Pfam" id="PF13639">
    <property type="entry name" value="zf-RING_2"/>
    <property type="match status" value="1"/>
</dbReference>
<evidence type="ECO:0000256" key="2">
    <source>
        <dbReference type="ARBA" id="ARBA00022833"/>
    </source>
</evidence>
<feature type="transmembrane region" description="Helical" evidence="4">
    <location>
        <begin position="245"/>
        <end position="264"/>
    </location>
</feature>
<protein>
    <recommendedName>
        <fullName evidence="5">RING-type domain-containing protein</fullName>
    </recommendedName>
</protein>
<dbReference type="PROSITE" id="PS50089">
    <property type="entry name" value="ZF_RING_2"/>
    <property type="match status" value="1"/>
</dbReference>
<gene>
    <name evidence="6" type="primary">RvY_01288</name>
    <name evidence="6" type="synonym">RvY_01288.2</name>
    <name evidence="6" type="ORF">RvY_01288-2</name>
</gene>
<evidence type="ECO:0000256" key="1">
    <source>
        <dbReference type="ARBA" id="ARBA00022771"/>
    </source>
</evidence>
<dbReference type="OrthoDB" id="8062037at2759"/>
<dbReference type="SMART" id="SM00184">
    <property type="entry name" value="RING"/>
    <property type="match status" value="1"/>
</dbReference>
<feature type="transmembrane region" description="Helical" evidence="4">
    <location>
        <begin position="203"/>
        <end position="224"/>
    </location>
</feature>
<proteinExistence type="predicted"/>
<keyword evidence="4" id="KW-1133">Transmembrane helix</keyword>
<dbReference type="Proteomes" id="UP000186922">
    <property type="component" value="Unassembled WGS sequence"/>
</dbReference>